<dbReference type="Gene3D" id="2.170.130.10">
    <property type="entry name" value="TonB-dependent receptor, plug domain"/>
    <property type="match status" value="1"/>
</dbReference>
<keyword evidence="5 10" id="KW-0812">Transmembrane</keyword>
<dbReference type="Gene3D" id="2.40.170.20">
    <property type="entry name" value="TonB-dependent receptor, beta-barrel domain"/>
    <property type="match status" value="1"/>
</dbReference>
<gene>
    <name evidence="15" type="ORF">ACFQ1Z_06090</name>
</gene>
<comment type="caution">
    <text evidence="15">The sequence shown here is derived from an EMBL/GenBank/DDBJ whole genome shotgun (WGS) entry which is preliminary data.</text>
</comment>
<dbReference type="SUPFAM" id="SSF56935">
    <property type="entry name" value="Porins"/>
    <property type="match status" value="1"/>
</dbReference>
<keyword evidence="4 10" id="KW-1134">Transmembrane beta strand</keyword>
<dbReference type="Pfam" id="PF00593">
    <property type="entry name" value="TonB_dep_Rec_b-barrel"/>
    <property type="match status" value="1"/>
</dbReference>
<dbReference type="PANTHER" id="PTHR30069">
    <property type="entry name" value="TONB-DEPENDENT OUTER MEMBRANE RECEPTOR"/>
    <property type="match status" value="1"/>
</dbReference>
<evidence type="ECO:0000313" key="15">
    <source>
        <dbReference type="EMBL" id="MFD0913112.1"/>
    </source>
</evidence>
<keyword evidence="7 10" id="KW-0472">Membrane</keyword>
<keyword evidence="6 11" id="KW-0798">TonB box</keyword>
<name>A0ABW3F3U5_9PROT</name>
<evidence type="ECO:0000256" key="12">
    <source>
        <dbReference type="SAM" id="SignalP"/>
    </source>
</evidence>
<feature type="signal peptide" evidence="12">
    <location>
        <begin position="1"/>
        <end position="21"/>
    </location>
</feature>
<reference evidence="16" key="1">
    <citation type="journal article" date="2019" name="Int. J. Syst. Evol. Microbiol.">
        <title>The Global Catalogue of Microorganisms (GCM) 10K type strain sequencing project: providing services to taxonomists for standard genome sequencing and annotation.</title>
        <authorList>
            <consortium name="The Broad Institute Genomics Platform"/>
            <consortium name="The Broad Institute Genome Sequencing Center for Infectious Disease"/>
            <person name="Wu L."/>
            <person name="Ma J."/>
        </authorList>
    </citation>
    <scope>NUCLEOTIDE SEQUENCE [LARGE SCALE GENOMIC DNA]</scope>
    <source>
        <strain evidence="16">CCUG 58412</strain>
    </source>
</reference>
<evidence type="ECO:0000259" key="14">
    <source>
        <dbReference type="Pfam" id="PF07715"/>
    </source>
</evidence>
<keyword evidence="9 10" id="KW-0998">Cell outer membrane</keyword>
<feature type="domain" description="TonB-dependent receptor plug" evidence="14">
    <location>
        <begin position="68"/>
        <end position="180"/>
    </location>
</feature>
<dbReference type="InterPro" id="IPR039426">
    <property type="entry name" value="TonB-dep_rcpt-like"/>
</dbReference>
<evidence type="ECO:0000256" key="2">
    <source>
        <dbReference type="ARBA" id="ARBA00009810"/>
    </source>
</evidence>
<evidence type="ECO:0000256" key="5">
    <source>
        <dbReference type="ARBA" id="ARBA00022692"/>
    </source>
</evidence>
<dbReference type="PANTHER" id="PTHR30069:SF39">
    <property type="entry name" value="BLL6183 PROTEIN"/>
    <property type="match status" value="1"/>
</dbReference>
<evidence type="ECO:0000256" key="6">
    <source>
        <dbReference type="ARBA" id="ARBA00023077"/>
    </source>
</evidence>
<evidence type="ECO:0000256" key="10">
    <source>
        <dbReference type="PROSITE-ProRule" id="PRU01360"/>
    </source>
</evidence>
<keyword evidence="3 10" id="KW-0813">Transport</keyword>
<dbReference type="InterPro" id="IPR012910">
    <property type="entry name" value="Plug_dom"/>
</dbReference>
<sequence length="892" mass="98426">MIKNKLKSVLFLAAYSCVSTAAEVNEAPANNNTKAAELNTTIQLDEIEIKAKRRRIITPLPGLPIDRETATTNIQTATDKEISESKATNVTEFLNSNMQSVSVTDYTGNPFQQDLNYRGFTASPQIGTPQGISVYLDGVRVNEPFAEVVNWDLIPMNAISTLNIIPGSNPMFGQNTLGGALAITTKDGFSDHFLRAQQLVGDWGRKQTQFSNGIHGDRVALFTAYTHFNEDGWRVNSPSNVRQLFNKATVRFDAGQINLTALNVDTALIGNGVLPIEMAEVDRKQVFTSPDEAKNGLEHYSLSGTWYVNDRVSLSALTYRRGLNQNAVGADIYQGLRRLQVLSSGLDANSDGLDDRFISLNGILNQSSLKSNADGFSLQMTYEGDKHQIAIGAGLDENKIDFLQSQSLGALDANHVFHFTNDPWFADQDNQFYIQTSAPGIIRNDLTGSSRSKAIFFTDTWSPTDTLHITFGSRLSWSNVKNELRSDRGNDMYNFRPQFFLPQFQACADIKRLATDFNRFICTTGDYDYRSFNPSLGAAWEAKENLTVYGNVSRGSRVPSVIELGCAKDHTGLEGTSDNFQFGCTIPTSLTADPYLKQVRSTGYESGLRGTVAGFDWNVGAFRTDLTDDILFIPLGQKNRGVFDNFGKTRREGLEMGLKGVWGKSTFGLNYTWMKATFQSSSQLINDANSSNSAGTCPTCGQAYVYVSPGDQLPGMPNHIVQANWNYLVTPEFDFTLSMVAHSFSYVRGNENNDHVPRAGARVNGTRDLYDYTGEGKISGYAVFNLRANYRFNNGVSLFARLDNLFNKEYATAGNLGRNPFSPQGAFQVSAPLDSGGNPVLDSNGNFVRLDNNWVNSTFISPGAPRAAWVGINFDWGWDKVKKSQSLKDQPD</sequence>
<proteinExistence type="inferred from homology"/>
<evidence type="ECO:0000256" key="8">
    <source>
        <dbReference type="ARBA" id="ARBA00023170"/>
    </source>
</evidence>
<comment type="subcellular location">
    <subcellularLocation>
        <location evidence="1 10">Cell outer membrane</location>
        <topology evidence="1 10">Multi-pass membrane protein</topology>
    </subcellularLocation>
</comment>
<dbReference type="InterPro" id="IPR000531">
    <property type="entry name" value="Beta-barrel_TonB"/>
</dbReference>
<protein>
    <submittedName>
        <fullName evidence="15">TonB-dependent receptor</fullName>
    </submittedName>
</protein>
<evidence type="ECO:0000256" key="11">
    <source>
        <dbReference type="RuleBase" id="RU003357"/>
    </source>
</evidence>
<dbReference type="InterPro" id="IPR037066">
    <property type="entry name" value="Plug_dom_sf"/>
</dbReference>
<keyword evidence="12" id="KW-0732">Signal</keyword>
<keyword evidence="8 15" id="KW-0675">Receptor</keyword>
<evidence type="ECO:0000256" key="9">
    <source>
        <dbReference type="ARBA" id="ARBA00023237"/>
    </source>
</evidence>
<evidence type="ECO:0000256" key="7">
    <source>
        <dbReference type="ARBA" id="ARBA00023136"/>
    </source>
</evidence>
<evidence type="ECO:0000313" key="16">
    <source>
        <dbReference type="Proteomes" id="UP001597128"/>
    </source>
</evidence>
<accession>A0ABW3F3U5</accession>
<dbReference type="Pfam" id="PF07715">
    <property type="entry name" value="Plug"/>
    <property type="match status" value="1"/>
</dbReference>
<dbReference type="EMBL" id="JBHTKB010000001">
    <property type="protein sequence ID" value="MFD0913112.1"/>
    <property type="molecule type" value="Genomic_DNA"/>
</dbReference>
<evidence type="ECO:0000256" key="4">
    <source>
        <dbReference type="ARBA" id="ARBA00022452"/>
    </source>
</evidence>
<organism evidence="15 16">
    <name type="scientific">Methylophilus luteus</name>
    <dbReference type="NCBI Taxonomy" id="640108"/>
    <lineage>
        <taxon>Bacteria</taxon>
        <taxon>Pseudomonadati</taxon>
        <taxon>Pseudomonadota</taxon>
        <taxon>Betaproteobacteria</taxon>
        <taxon>Nitrosomonadales</taxon>
        <taxon>Methylophilaceae</taxon>
        <taxon>Methylophilus</taxon>
    </lineage>
</organism>
<feature type="chain" id="PRO_5045260972" evidence="12">
    <location>
        <begin position="22"/>
        <end position="892"/>
    </location>
</feature>
<keyword evidence="16" id="KW-1185">Reference proteome</keyword>
<dbReference type="Proteomes" id="UP001597128">
    <property type="component" value="Unassembled WGS sequence"/>
</dbReference>
<dbReference type="InterPro" id="IPR036942">
    <property type="entry name" value="Beta-barrel_TonB_sf"/>
</dbReference>
<feature type="domain" description="TonB-dependent receptor-like beta-barrel" evidence="13">
    <location>
        <begin position="317"/>
        <end position="805"/>
    </location>
</feature>
<evidence type="ECO:0000256" key="1">
    <source>
        <dbReference type="ARBA" id="ARBA00004571"/>
    </source>
</evidence>
<dbReference type="PROSITE" id="PS52016">
    <property type="entry name" value="TONB_DEPENDENT_REC_3"/>
    <property type="match status" value="1"/>
</dbReference>
<evidence type="ECO:0000256" key="3">
    <source>
        <dbReference type="ARBA" id="ARBA00022448"/>
    </source>
</evidence>
<evidence type="ECO:0000259" key="13">
    <source>
        <dbReference type="Pfam" id="PF00593"/>
    </source>
</evidence>
<dbReference type="RefSeq" id="WP_379056370.1">
    <property type="nucleotide sequence ID" value="NZ_JBHTKB010000001.1"/>
</dbReference>
<comment type="similarity">
    <text evidence="2 10 11">Belongs to the TonB-dependent receptor family.</text>
</comment>